<comment type="caution">
    <text evidence="1">The sequence shown here is derived from an EMBL/GenBank/DDBJ whole genome shotgun (WGS) entry which is preliminary data.</text>
</comment>
<accession>A0A8J3BDD8</accession>
<evidence type="ECO:0000313" key="2">
    <source>
        <dbReference type="Proteomes" id="UP000637720"/>
    </source>
</evidence>
<reference evidence="1" key="1">
    <citation type="journal article" date="2014" name="Int. J. Syst. Evol. Microbiol.">
        <title>Complete genome sequence of Corynebacterium casei LMG S-19264T (=DSM 44701T), isolated from a smear-ripened cheese.</title>
        <authorList>
            <consortium name="US DOE Joint Genome Institute (JGI-PGF)"/>
            <person name="Walter F."/>
            <person name="Albersmeier A."/>
            <person name="Kalinowski J."/>
            <person name="Ruckert C."/>
        </authorList>
    </citation>
    <scope>NUCLEOTIDE SEQUENCE</scope>
    <source>
        <strain evidence="1">JCM 14719</strain>
    </source>
</reference>
<dbReference type="AlphaFoldDB" id="A0A8J3BDD8"/>
<sequence length="369" mass="42061">MRFADLLAYADIDDLNRIALTYRCRCDGHSKNDLIQGILSRVFRDDEIAHQYADLDDDERRFVWALLAEGRSCFTLEELLAKARQAGADGSGRQCVAALLKRGWLFRGVTRSTRHGFVFPTDVKERLFRYLERDIRQAVPLAGPPEVVRDERGLLLDDLYTWLRFVAETPIRLTAEGILHRQQQHRLFQQFAVMEDPVDRASTAVSRSRSGHYPRRFAFLYDFTIYIGFVAEGEGPFGLSLTEQGERLLREGTDLDLGRELFRFWVRTTKHPIPALPQLLVFLYLACRDGWAREDDLLARLSSDVTGDLFANPASALRNEVLPMGLHLGMLVSGLASNGNRLWTFTPLGIAWVGERVGFAEQSIVWQEV</sequence>
<organism evidence="1 2">
    <name type="scientific">Calditerricola satsumensis</name>
    <dbReference type="NCBI Taxonomy" id="373054"/>
    <lineage>
        <taxon>Bacteria</taxon>
        <taxon>Bacillati</taxon>
        <taxon>Bacillota</taxon>
        <taxon>Bacilli</taxon>
        <taxon>Bacillales</taxon>
        <taxon>Bacillaceae</taxon>
        <taxon>Calditerricola</taxon>
    </lineage>
</organism>
<gene>
    <name evidence="1" type="ORF">GCM10007043_07570</name>
</gene>
<evidence type="ECO:0000313" key="1">
    <source>
        <dbReference type="EMBL" id="GGJ96202.1"/>
    </source>
</evidence>
<keyword evidence="2" id="KW-1185">Reference proteome</keyword>
<dbReference type="Proteomes" id="UP000637720">
    <property type="component" value="Unassembled WGS sequence"/>
</dbReference>
<reference evidence="1" key="2">
    <citation type="submission" date="2020-09" db="EMBL/GenBank/DDBJ databases">
        <authorList>
            <person name="Sun Q."/>
            <person name="Ohkuma M."/>
        </authorList>
    </citation>
    <scope>NUCLEOTIDE SEQUENCE</scope>
    <source>
        <strain evidence="1">JCM 14719</strain>
    </source>
</reference>
<dbReference type="EMBL" id="BMOF01000010">
    <property type="protein sequence ID" value="GGJ96202.1"/>
    <property type="molecule type" value="Genomic_DNA"/>
</dbReference>
<name>A0A8J3BDD8_9BACI</name>
<protein>
    <submittedName>
        <fullName evidence="1">Uncharacterized protein</fullName>
    </submittedName>
</protein>
<proteinExistence type="predicted"/>